<dbReference type="AlphaFoldDB" id="A0A017T0R9"/>
<dbReference type="STRING" id="1192034.CAP_7481"/>
<feature type="region of interest" description="Disordered" evidence="1">
    <location>
        <begin position="1"/>
        <end position="38"/>
    </location>
</feature>
<accession>A0A017T0R9</accession>
<dbReference type="EMBL" id="ASRX01000066">
    <property type="protein sequence ID" value="EYF02141.1"/>
    <property type="molecule type" value="Genomic_DNA"/>
</dbReference>
<organism evidence="2 3">
    <name type="scientific">Chondromyces apiculatus DSM 436</name>
    <dbReference type="NCBI Taxonomy" id="1192034"/>
    <lineage>
        <taxon>Bacteria</taxon>
        <taxon>Pseudomonadati</taxon>
        <taxon>Myxococcota</taxon>
        <taxon>Polyangia</taxon>
        <taxon>Polyangiales</taxon>
        <taxon>Polyangiaceae</taxon>
        <taxon>Chondromyces</taxon>
    </lineage>
</organism>
<keyword evidence="3" id="KW-1185">Reference proteome</keyword>
<evidence type="ECO:0000313" key="3">
    <source>
        <dbReference type="Proteomes" id="UP000019678"/>
    </source>
</evidence>
<gene>
    <name evidence="2" type="ORF">CAP_7481</name>
</gene>
<reference evidence="2 3" key="1">
    <citation type="submission" date="2013-05" db="EMBL/GenBank/DDBJ databases">
        <title>Genome assembly of Chondromyces apiculatus DSM 436.</title>
        <authorList>
            <person name="Sharma G."/>
            <person name="Khatri I."/>
            <person name="Kaur C."/>
            <person name="Mayilraj S."/>
            <person name="Subramanian S."/>
        </authorList>
    </citation>
    <scope>NUCLEOTIDE SEQUENCE [LARGE SCALE GENOMIC DNA]</scope>
    <source>
        <strain evidence="2 3">DSM 436</strain>
    </source>
</reference>
<dbReference type="Proteomes" id="UP000019678">
    <property type="component" value="Unassembled WGS sequence"/>
</dbReference>
<proteinExistence type="predicted"/>
<evidence type="ECO:0000313" key="2">
    <source>
        <dbReference type="EMBL" id="EYF02141.1"/>
    </source>
</evidence>
<comment type="caution">
    <text evidence="2">The sequence shown here is derived from an EMBL/GenBank/DDBJ whole genome shotgun (WGS) entry which is preliminary data.</text>
</comment>
<evidence type="ECO:0000256" key="1">
    <source>
        <dbReference type="SAM" id="MobiDB-lite"/>
    </source>
</evidence>
<protein>
    <submittedName>
        <fullName evidence="2">Uncharacterized protein</fullName>
    </submittedName>
</protein>
<name>A0A017T0R9_9BACT</name>
<sequence>MASAPARRIKRQGYRESARRKANPGSTFVTAQSRGRHP</sequence>
<feature type="compositionally biased region" description="Polar residues" evidence="1">
    <location>
        <begin position="24"/>
        <end position="38"/>
    </location>
</feature>